<evidence type="ECO:0000313" key="2">
    <source>
        <dbReference type="EMBL" id="KER05607.1"/>
    </source>
</evidence>
<keyword evidence="1" id="KW-1133">Transmembrane helix</keyword>
<feature type="transmembrane region" description="Helical" evidence="1">
    <location>
        <begin position="12"/>
        <end position="33"/>
    </location>
</feature>
<dbReference type="PATRIC" id="fig|1502292.3.peg.1607"/>
<dbReference type="EMBL" id="JNVL01000041">
    <property type="protein sequence ID" value="KER05607.1"/>
    <property type="molecule type" value="Genomic_DNA"/>
</dbReference>
<comment type="caution">
    <text evidence="2">The sequence shown here is derived from an EMBL/GenBank/DDBJ whole genome shotgun (WGS) entry which is preliminary data.</text>
</comment>
<dbReference type="Proteomes" id="UP000028027">
    <property type="component" value="Unassembled WGS sequence"/>
</dbReference>
<keyword evidence="1" id="KW-0472">Membrane</keyword>
<feature type="transmembrane region" description="Helical" evidence="1">
    <location>
        <begin position="166"/>
        <end position="191"/>
    </location>
</feature>
<reference evidence="2 3" key="1">
    <citation type="submission" date="2014-06" db="EMBL/GenBank/DDBJ databases">
        <authorList>
            <person name="Ngugi D.K."/>
            <person name="Blom J."/>
            <person name="Alam I."/>
            <person name="Rashid M."/>
            <person name="Ba Alawi W."/>
            <person name="Zhang G."/>
            <person name="Hikmawan T."/>
            <person name="Guan Y."/>
            <person name="Antunes A."/>
            <person name="Siam R."/>
            <person name="Eldorry H."/>
            <person name="Bajic V."/>
            <person name="Stingl U."/>
        </authorList>
    </citation>
    <scope>NUCLEOTIDE SEQUENCE [LARGE SCALE GENOMIC DNA]</scope>
    <source>
        <strain evidence="2">SCGC AAA799-E16</strain>
    </source>
</reference>
<name>A0A081S3V4_9ARCH</name>
<feature type="transmembrane region" description="Helical" evidence="1">
    <location>
        <begin position="203"/>
        <end position="224"/>
    </location>
</feature>
<gene>
    <name evidence="2" type="ORF">AAA799E16_01740</name>
</gene>
<feature type="transmembrane region" description="Helical" evidence="1">
    <location>
        <begin position="313"/>
        <end position="331"/>
    </location>
</feature>
<keyword evidence="1" id="KW-0812">Transmembrane</keyword>
<proteinExistence type="predicted"/>
<keyword evidence="3" id="KW-1185">Reference proteome</keyword>
<organism evidence="2 3">
    <name type="scientific">Marine Group I thaumarchaeote SCGC AAA799-E16</name>
    <dbReference type="NCBI Taxonomy" id="1502292"/>
    <lineage>
        <taxon>Archaea</taxon>
        <taxon>Nitrososphaerota</taxon>
        <taxon>Marine Group I</taxon>
    </lineage>
</organism>
<evidence type="ECO:0000256" key="1">
    <source>
        <dbReference type="SAM" id="Phobius"/>
    </source>
</evidence>
<dbReference type="AlphaFoldDB" id="A0A081S3V4"/>
<feature type="transmembrane region" description="Helical" evidence="1">
    <location>
        <begin position="236"/>
        <end position="256"/>
    </location>
</feature>
<feature type="transmembrane region" description="Helical" evidence="1">
    <location>
        <begin position="272"/>
        <end position="293"/>
    </location>
</feature>
<accession>A0A081S3V4</accession>
<sequence length="340" mass="39103">MEFFLIKQIKIIVFFFTFSILLFSFVPSSYAHLEYSSSGGVMSGKYFSFIGFEPRNPIPKEPASIVFSIQDKDGNDIYDIETMVEIYNANMEKRLFYEPWIKRSIGDFEIPFVFEEKGTYQIVLSISEQNNPKEHVVVPRQMPSSSSNCDCVRVLFNVSVSENWSYIWNSLMVVVVVLPFAVFGYAMWNNYKNKNSKLEKYELVRYSIMFLAFAGGIIHLTIYIDHATTRIEYGMFLLLAAISQIGFGVLFLATLLSDSTQKEFRILRRRNAIIYLFGLIGSIVLLGLYLYAITFPPPFSPENHPEHIDIAGIAAKILEISLIGMIVYVMYQENKRNKSH</sequence>
<evidence type="ECO:0000313" key="3">
    <source>
        <dbReference type="Proteomes" id="UP000028027"/>
    </source>
</evidence>
<protein>
    <submittedName>
        <fullName evidence="2">Uncharacterized protein</fullName>
    </submittedName>
</protein>